<dbReference type="InterPro" id="IPR014710">
    <property type="entry name" value="RmlC-like_jellyroll"/>
</dbReference>
<feature type="domain" description="Quercetin 2,3-dioxygenase C-terminal cupin" evidence="4">
    <location>
        <begin position="146"/>
        <end position="231"/>
    </location>
</feature>
<dbReference type="EMBL" id="CP089984">
    <property type="protein sequence ID" value="WXB12554.1"/>
    <property type="molecule type" value="Genomic_DNA"/>
</dbReference>
<gene>
    <name evidence="5" type="ORF">LZC94_32490</name>
</gene>
<dbReference type="Gene3D" id="2.60.120.10">
    <property type="entry name" value="Jelly Rolls"/>
    <property type="match status" value="2"/>
</dbReference>
<evidence type="ECO:0000313" key="5">
    <source>
        <dbReference type="EMBL" id="WXB12554.1"/>
    </source>
</evidence>
<dbReference type="RefSeq" id="WP_394822176.1">
    <property type="nucleotide sequence ID" value="NZ_CP089984.1"/>
</dbReference>
<dbReference type="Pfam" id="PF02678">
    <property type="entry name" value="Pirin"/>
    <property type="match status" value="1"/>
</dbReference>
<accession>A0ABZ2LSH1</accession>
<dbReference type="PIRSF" id="PIRSF006232">
    <property type="entry name" value="Pirin"/>
    <property type="match status" value="1"/>
</dbReference>
<feature type="domain" description="Pirin N-terminal" evidence="3">
    <location>
        <begin position="9"/>
        <end position="119"/>
    </location>
</feature>
<reference evidence="5 6" key="1">
    <citation type="submission" date="2021-12" db="EMBL/GenBank/DDBJ databases">
        <title>Discovery of the Pendulisporaceae a myxobacterial family with distinct sporulation behavior and unique specialized metabolism.</title>
        <authorList>
            <person name="Garcia R."/>
            <person name="Popoff A."/>
            <person name="Bader C.D."/>
            <person name="Loehr J."/>
            <person name="Walesch S."/>
            <person name="Walt C."/>
            <person name="Boldt J."/>
            <person name="Bunk B."/>
            <person name="Haeckl F.J.F.P.J."/>
            <person name="Gunesch A.P."/>
            <person name="Birkelbach J."/>
            <person name="Nuebel U."/>
            <person name="Pietschmann T."/>
            <person name="Bach T."/>
            <person name="Mueller R."/>
        </authorList>
    </citation>
    <scope>NUCLEOTIDE SEQUENCE [LARGE SCALE GENOMIC DNA]</scope>
    <source>
        <strain evidence="5 6">MSr11954</strain>
    </source>
</reference>
<proteinExistence type="inferred from homology"/>
<dbReference type="PANTHER" id="PTHR43212:SF3">
    <property type="entry name" value="QUERCETIN 2,3-DIOXYGENASE"/>
    <property type="match status" value="1"/>
</dbReference>
<protein>
    <submittedName>
        <fullName evidence="5">Pirin family protein</fullName>
    </submittedName>
</protein>
<organism evidence="5 6">
    <name type="scientific">Pendulispora albinea</name>
    <dbReference type="NCBI Taxonomy" id="2741071"/>
    <lineage>
        <taxon>Bacteria</taxon>
        <taxon>Pseudomonadati</taxon>
        <taxon>Myxococcota</taxon>
        <taxon>Myxococcia</taxon>
        <taxon>Myxococcales</taxon>
        <taxon>Sorangiineae</taxon>
        <taxon>Pendulisporaceae</taxon>
        <taxon>Pendulispora</taxon>
    </lineage>
</organism>
<evidence type="ECO:0000313" key="6">
    <source>
        <dbReference type="Proteomes" id="UP001370348"/>
    </source>
</evidence>
<comment type="similarity">
    <text evidence="1 2">Belongs to the pirin family.</text>
</comment>
<dbReference type="SUPFAM" id="SSF51182">
    <property type="entry name" value="RmlC-like cupins"/>
    <property type="match status" value="1"/>
</dbReference>
<dbReference type="CDD" id="cd20311">
    <property type="entry name" value="cupin_Yhhw_C"/>
    <property type="match status" value="1"/>
</dbReference>
<dbReference type="InterPro" id="IPR011051">
    <property type="entry name" value="RmlC_Cupin_sf"/>
</dbReference>
<dbReference type="InterPro" id="IPR041602">
    <property type="entry name" value="Quercetinase_C"/>
</dbReference>
<dbReference type="Pfam" id="PF17954">
    <property type="entry name" value="Pirin_C_2"/>
    <property type="match status" value="1"/>
</dbReference>
<dbReference type="PANTHER" id="PTHR43212">
    <property type="entry name" value="QUERCETIN 2,3-DIOXYGENASE"/>
    <property type="match status" value="1"/>
</dbReference>
<evidence type="ECO:0000259" key="3">
    <source>
        <dbReference type="Pfam" id="PF02678"/>
    </source>
</evidence>
<sequence>MMILRPSDERGHANHGWLDTYHTFSFADYYDPGHMGFRSLRVINEDRVSPGRGFGTHPHRDMEIVTYVLEGALVHKDSMGTGSVISPGEVQRMSAGTGVTHSEMNASKTEPVHLLQIWLLPRAQNITPSYEQKAFSREEKDGRLRLVASPNGQDGSVTIHTDARLYAGIFEDGQRIEHPIPEGRYAWVHVARGRVRVQGRELRAGDGAAFREEPALTLEGAGGGEILVFDLA</sequence>
<dbReference type="CDD" id="cd02910">
    <property type="entry name" value="cupin_Yhhw_N"/>
    <property type="match status" value="1"/>
</dbReference>
<dbReference type="Proteomes" id="UP001370348">
    <property type="component" value="Chromosome"/>
</dbReference>
<evidence type="ECO:0000259" key="4">
    <source>
        <dbReference type="Pfam" id="PF17954"/>
    </source>
</evidence>
<evidence type="ECO:0000256" key="1">
    <source>
        <dbReference type="ARBA" id="ARBA00008416"/>
    </source>
</evidence>
<dbReference type="InterPro" id="IPR012093">
    <property type="entry name" value="Pirin"/>
</dbReference>
<name>A0ABZ2LSH1_9BACT</name>
<dbReference type="InterPro" id="IPR003829">
    <property type="entry name" value="Pirin_N_dom"/>
</dbReference>
<evidence type="ECO:0000256" key="2">
    <source>
        <dbReference type="RuleBase" id="RU003457"/>
    </source>
</evidence>
<keyword evidence="6" id="KW-1185">Reference proteome</keyword>